<accession>A0A6M3J7Y1</accession>
<organism evidence="1">
    <name type="scientific">viral metagenome</name>
    <dbReference type="NCBI Taxonomy" id="1070528"/>
    <lineage>
        <taxon>unclassified sequences</taxon>
        <taxon>metagenomes</taxon>
        <taxon>organismal metagenomes</taxon>
    </lineage>
</organism>
<reference evidence="1" key="1">
    <citation type="submission" date="2020-03" db="EMBL/GenBank/DDBJ databases">
        <title>The deep terrestrial virosphere.</title>
        <authorList>
            <person name="Holmfeldt K."/>
            <person name="Nilsson E."/>
            <person name="Simone D."/>
            <person name="Lopez-Fernandez M."/>
            <person name="Wu X."/>
            <person name="de Brujin I."/>
            <person name="Lundin D."/>
            <person name="Andersson A."/>
            <person name="Bertilsson S."/>
            <person name="Dopson M."/>
        </authorList>
    </citation>
    <scope>NUCLEOTIDE SEQUENCE</scope>
    <source>
        <strain evidence="2">MM415A00434</strain>
        <strain evidence="1">MM415B00370</strain>
    </source>
</reference>
<dbReference type="EMBL" id="MT141546">
    <property type="protein sequence ID" value="QJA65933.1"/>
    <property type="molecule type" value="Genomic_DNA"/>
</dbReference>
<protein>
    <submittedName>
        <fullName evidence="1">Uncharacterized protein</fullName>
    </submittedName>
</protein>
<dbReference type="EMBL" id="MT142483">
    <property type="protein sequence ID" value="QJA82281.1"/>
    <property type="molecule type" value="Genomic_DNA"/>
</dbReference>
<name>A0A6M3J7Y1_9ZZZZ</name>
<proteinExistence type="predicted"/>
<evidence type="ECO:0000313" key="1">
    <source>
        <dbReference type="EMBL" id="QJA65933.1"/>
    </source>
</evidence>
<sequence>MPEMEDGIMPPGGGSAALREVVPKKVKHVVCPVCGDKTLEGMYEKCRDCGVELVPEKKGR</sequence>
<gene>
    <name evidence="2" type="ORF">MM415A00434_0056</name>
    <name evidence="1" type="ORF">MM415B00370_0051</name>
</gene>
<dbReference type="AlphaFoldDB" id="A0A6M3J7Y1"/>
<evidence type="ECO:0000313" key="2">
    <source>
        <dbReference type="EMBL" id="QJA82281.1"/>
    </source>
</evidence>